<sequence>MSYIAPKGMTPGVMDPNAGKQLAFTEAEYRDRQERLRKLMRREGIDLLYVTTPEVVAYLHGFYCGWYKANGPMRYPQVYGTAIHAHSDKMIHFDHPTELPLLHEMSISTDNRYYPHREGKINLRFIMDELQREGLLKGRIGMEFWSYLPNRAISHMIEDAFRERGCDIVDASAITREVRRVKSPAEIAVVKEALRICDIGHDAILEHARVGKTELEVMGEVTRAMMAEGGELPALIHVFNVRPLVGDRVAASGHSMPTTRKLEAGQVLSADLCGVKHRYHGNILRGYYLGDPPAKLVDLYEKAAGAFDHADKELSGGMTVRQVNASLKAYCERSGLIDEEGWVLGYELGLSLPPDWVGDFYFNMLDTDYLDRVFEPGMVTNLEILFSTALIDTLIWKKDGVENPVRTPRKLLTLPA</sequence>
<comment type="caution">
    <text evidence="1">The sequence shown here is derived from an EMBL/GenBank/DDBJ whole genome shotgun (WGS) entry which is preliminary data.</text>
</comment>
<reference evidence="1" key="1">
    <citation type="submission" date="2021-01" db="EMBL/GenBank/DDBJ databases">
        <authorList>
            <person name="Sun Q."/>
        </authorList>
    </citation>
    <scope>NUCLEOTIDE SEQUENCE</scope>
    <source>
        <strain evidence="1">YIM B02566</strain>
    </source>
</reference>
<gene>
    <name evidence="1" type="ORF">JHL16_25530</name>
</gene>
<accession>A0ACC5RAW4</accession>
<keyword evidence="1" id="KW-0378">Hydrolase</keyword>
<evidence type="ECO:0000313" key="1">
    <source>
        <dbReference type="EMBL" id="MBK1869749.1"/>
    </source>
</evidence>
<name>A0ACC5RAW4_9HYPH</name>
<keyword evidence="1" id="KW-0031">Aminopeptidase</keyword>
<proteinExistence type="predicted"/>
<dbReference type="Proteomes" id="UP000616151">
    <property type="component" value="Unassembled WGS sequence"/>
</dbReference>
<evidence type="ECO:0000313" key="2">
    <source>
        <dbReference type="Proteomes" id="UP000616151"/>
    </source>
</evidence>
<keyword evidence="1" id="KW-0645">Protease</keyword>
<dbReference type="EMBL" id="JAENHL010000008">
    <property type="protein sequence ID" value="MBK1869749.1"/>
    <property type="molecule type" value="Genomic_DNA"/>
</dbReference>
<organism evidence="1 2">
    <name type="scientific">Taklimakanibacter albus</name>
    <dbReference type="NCBI Taxonomy" id="2800327"/>
    <lineage>
        <taxon>Bacteria</taxon>
        <taxon>Pseudomonadati</taxon>
        <taxon>Pseudomonadota</taxon>
        <taxon>Alphaproteobacteria</taxon>
        <taxon>Hyphomicrobiales</taxon>
        <taxon>Aestuariivirgaceae</taxon>
        <taxon>Taklimakanibacter</taxon>
    </lineage>
</organism>
<protein>
    <submittedName>
        <fullName evidence="1">Aminopeptidase P family protein</fullName>
    </submittedName>
</protein>
<keyword evidence="2" id="KW-1185">Reference proteome</keyword>